<dbReference type="AlphaFoldDB" id="A0AAD3H1A7"/>
<feature type="region of interest" description="Disordered" evidence="6">
    <location>
        <begin position="1"/>
        <end position="28"/>
    </location>
</feature>
<gene>
    <name evidence="8" type="ORF">CTEN210_03396</name>
</gene>
<comment type="catalytic activity">
    <reaction evidence="5">
        <text>L-cysteinyl-[protein] + hexadecanoyl-CoA = S-hexadecanoyl-L-cysteinyl-[protein] + CoA</text>
        <dbReference type="Rhea" id="RHEA:36683"/>
        <dbReference type="Rhea" id="RHEA-COMP:10131"/>
        <dbReference type="Rhea" id="RHEA-COMP:11032"/>
        <dbReference type="ChEBI" id="CHEBI:29950"/>
        <dbReference type="ChEBI" id="CHEBI:57287"/>
        <dbReference type="ChEBI" id="CHEBI:57379"/>
        <dbReference type="ChEBI" id="CHEBI:74151"/>
        <dbReference type="EC" id="2.3.1.225"/>
    </reaction>
</comment>
<comment type="subcellular location">
    <subcellularLocation>
        <location evidence="1">Membrane</location>
        <topology evidence="1">Multi-pass membrane protein</topology>
    </subcellularLocation>
</comment>
<organism evidence="8 9">
    <name type="scientific">Chaetoceros tenuissimus</name>
    <dbReference type="NCBI Taxonomy" id="426638"/>
    <lineage>
        <taxon>Eukaryota</taxon>
        <taxon>Sar</taxon>
        <taxon>Stramenopiles</taxon>
        <taxon>Ochrophyta</taxon>
        <taxon>Bacillariophyta</taxon>
        <taxon>Coscinodiscophyceae</taxon>
        <taxon>Chaetocerotophycidae</taxon>
        <taxon>Chaetocerotales</taxon>
        <taxon>Chaetocerotaceae</taxon>
        <taxon>Chaetoceros</taxon>
    </lineage>
</organism>
<reference evidence="8 9" key="1">
    <citation type="journal article" date="2021" name="Sci. Rep.">
        <title>The genome of the diatom Chaetoceros tenuissimus carries an ancient integrated fragment of an extant virus.</title>
        <authorList>
            <person name="Hongo Y."/>
            <person name="Kimura K."/>
            <person name="Takaki Y."/>
            <person name="Yoshida Y."/>
            <person name="Baba S."/>
            <person name="Kobayashi G."/>
            <person name="Nagasaki K."/>
            <person name="Hano T."/>
            <person name="Tomaru Y."/>
        </authorList>
    </citation>
    <scope>NUCLEOTIDE SEQUENCE [LARGE SCALE GENOMIC DNA]</scope>
    <source>
        <strain evidence="8 9">NIES-3715</strain>
    </source>
</reference>
<protein>
    <recommendedName>
        <fullName evidence="5">Palmitoyltransferase</fullName>
        <ecNumber evidence="5">2.3.1.225</ecNumber>
    </recommendedName>
</protein>
<dbReference type="InterPro" id="IPR001594">
    <property type="entry name" value="Palmitoyltrfase_DHHC"/>
</dbReference>
<evidence type="ECO:0000256" key="1">
    <source>
        <dbReference type="ARBA" id="ARBA00004141"/>
    </source>
</evidence>
<evidence type="ECO:0000256" key="5">
    <source>
        <dbReference type="RuleBase" id="RU079119"/>
    </source>
</evidence>
<evidence type="ECO:0000256" key="2">
    <source>
        <dbReference type="ARBA" id="ARBA00022692"/>
    </source>
</evidence>
<evidence type="ECO:0000256" key="4">
    <source>
        <dbReference type="ARBA" id="ARBA00023136"/>
    </source>
</evidence>
<keyword evidence="5" id="KW-0012">Acyltransferase</keyword>
<keyword evidence="3 5" id="KW-1133">Transmembrane helix</keyword>
<sequence length="364" mass="41527">METSSISTDRKSISSLQQSGLPLHDPLKQSFFPEGNIATSEMQNSCSESQVLSPTNTIETVDSLVDEEDEESGLILMQKKDIDSDVQKNPDSPVRRRAFKSAQRFRHWKEHTYAVGLAPISWKLEDQDEELDMMTVSTSFANHSYAIKLRRLLRLDRFLIIKHPSNILCKNFGRIGNMIVIHESNGWMKRNTPIATDETSGKHTTCTTEVSYEQSHRLLVLGPYWATLFGVTLPFITLTTMYAALTAIFTTAPIAFWTIILWYISTVTMYTSLFYTSIIDPGILPRYKDIPSDDWRWNDQAQSFIPPKAVYEPGLKVVIEKYHHTCIFTGTAIGKNNTFSFLCFVYSFLTTMLLDLVLVVYSNR</sequence>
<evidence type="ECO:0000256" key="6">
    <source>
        <dbReference type="SAM" id="MobiDB-lite"/>
    </source>
</evidence>
<evidence type="ECO:0000259" key="7">
    <source>
        <dbReference type="Pfam" id="PF01529"/>
    </source>
</evidence>
<keyword evidence="4 5" id="KW-0472">Membrane</keyword>
<feature type="transmembrane region" description="Helical" evidence="5">
    <location>
        <begin position="242"/>
        <end position="264"/>
    </location>
</feature>
<comment type="caution">
    <text evidence="8">The sequence shown here is derived from an EMBL/GenBank/DDBJ whole genome shotgun (WGS) entry which is preliminary data.</text>
</comment>
<dbReference type="Pfam" id="PF01529">
    <property type="entry name" value="DHHC"/>
    <property type="match status" value="1"/>
</dbReference>
<feature type="transmembrane region" description="Helical" evidence="5">
    <location>
        <begin position="218"/>
        <end position="236"/>
    </location>
</feature>
<feature type="transmembrane region" description="Helical" evidence="5">
    <location>
        <begin position="339"/>
        <end position="361"/>
    </location>
</feature>
<dbReference type="GO" id="GO:0019706">
    <property type="term" value="F:protein-cysteine S-palmitoyltransferase activity"/>
    <property type="evidence" value="ECO:0007669"/>
    <property type="project" value="UniProtKB-EC"/>
</dbReference>
<keyword evidence="9" id="KW-1185">Reference proteome</keyword>
<dbReference type="Proteomes" id="UP001054902">
    <property type="component" value="Unassembled WGS sequence"/>
</dbReference>
<dbReference type="EMBL" id="BLLK01000022">
    <property type="protein sequence ID" value="GFH46922.1"/>
    <property type="molecule type" value="Genomic_DNA"/>
</dbReference>
<dbReference type="GO" id="GO:0016020">
    <property type="term" value="C:membrane"/>
    <property type="evidence" value="ECO:0007669"/>
    <property type="project" value="UniProtKB-SubCell"/>
</dbReference>
<dbReference type="EC" id="2.3.1.225" evidence="5"/>
<evidence type="ECO:0000313" key="9">
    <source>
        <dbReference type="Proteomes" id="UP001054902"/>
    </source>
</evidence>
<evidence type="ECO:0000313" key="8">
    <source>
        <dbReference type="EMBL" id="GFH46922.1"/>
    </source>
</evidence>
<name>A0AAD3H1A7_9STRA</name>
<keyword evidence="5" id="KW-0808">Transferase</keyword>
<feature type="domain" description="Palmitoyltransferase DHHC" evidence="7">
    <location>
        <begin position="296"/>
        <end position="361"/>
    </location>
</feature>
<comment type="similarity">
    <text evidence="5">Belongs to the DHHC palmitoyltransferase family.</text>
</comment>
<keyword evidence="2 5" id="KW-0812">Transmembrane</keyword>
<evidence type="ECO:0000256" key="3">
    <source>
        <dbReference type="ARBA" id="ARBA00022989"/>
    </source>
</evidence>
<accession>A0AAD3H1A7</accession>
<comment type="domain">
    <text evidence="5">The DHHC domain is required for palmitoyltransferase activity.</text>
</comment>
<proteinExistence type="inferred from homology"/>